<dbReference type="GO" id="GO:0004930">
    <property type="term" value="F:G protein-coupled receptor activity"/>
    <property type="evidence" value="ECO:0007669"/>
    <property type="project" value="UniProtKB-KW"/>
</dbReference>
<dbReference type="PANTHER" id="PTHR24246:SF27">
    <property type="entry name" value="ADENOSINE RECEPTOR, ISOFORM A"/>
    <property type="match status" value="1"/>
</dbReference>
<dbReference type="PROSITE" id="PS50262">
    <property type="entry name" value="G_PROTEIN_RECEP_F1_2"/>
    <property type="match status" value="1"/>
</dbReference>
<feature type="domain" description="G-protein coupled receptors family 1 profile" evidence="12">
    <location>
        <begin position="1"/>
        <end position="95"/>
    </location>
</feature>
<keyword evidence="8" id="KW-0325">Glycoprotein</keyword>
<dbReference type="AlphaFoldDB" id="A0A8S4A7F8"/>
<protein>
    <recommendedName>
        <fullName evidence="12">G-protein coupled receptors family 1 profile domain-containing protein</fullName>
    </recommendedName>
</protein>
<proteinExistence type="predicted"/>
<feature type="compositionally biased region" description="Basic residues" evidence="10">
    <location>
        <begin position="509"/>
        <end position="520"/>
    </location>
</feature>
<evidence type="ECO:0000256" key="6">
    <source>
        <dbReference type="ARBA" id="ARBA00023136"/>
    </source>
</evidence>
<feature type="non-terminal residue" evidence="13">
    <location>
        <position position="1"/>
    </location>
</feature>
<evidence type="ECO:0000313" key="13">
    <source>
        <dbReference type="EMBL" id="CAG5134936.1"/>
    </source>
</evidence>
<evidence type="ECO:0000259" key="12">
    <source>
        <dbReference type="PROSITE" id="PS50262"/>
    </source>
</evidence>
<comment type="subcellular location">
    <subcellularLocation>
        <location evidence="1">Cell membrane</location>
        <topology evidence="1">Multi-pass membrane protein</topology>
    </subcellularLocation>
</comment>
<feature type="region of interest" description="Disordered" evidence="10">
    <location>
        <begin position="128"/>
        <end position="179"/>
    </location>
</feature>
<keyword evidence="7" id="KW-0675">Receptor</keyword>
<evidence type="ECO:0000256" key="9">
    <source>
        <dbReference type="ARBA" id="ARBA00023224"/>
    </source>
</evidence>
<gene>
    <name evidence="13" type="ORF">CUNI_LOCUS20494</name>
</gene>
<dbReference type="CDD" id="cd00637">
    <property type="entry name" value="7tm_classA_rhodopsin-like"/>
    <property type="match status" value="1"/>
</dbReference>
<feature type="transmembrane region" description="Helical" evidence="11">
    <location>
        <begin position="41"/>
        <end position="59"/>
    </location>
</feature>
<feature type="compositionally biased region" description="Polar residues" evidence="10">
    <location>
        <begin position="538"/>
        <end position="548"/>
    </location>
</feature>
<evidence type="ECO:0000256" key="7">
    <source>
        <dbReference type="ARBA" id="ARBA00023170"/>
    </source>
</evidence>
<name>A0A8S4A7F8_9EUPU</name>
<dbReference type="PRINTS" id="PR00237">
    <property type="entry name" value="GPCRRHODOPSN"/>
</dbReference>
<dbReference type="InterPro" id="IPR000276">
    <property type="entry name" value="GPCR_Rhodpsn"/>
</dbReference>
<evidence type="ECO:0000256" key="5">
    <source>
        <dbReference type="ARBA" id="ARBA00023040"/>
    </source>
</evidence>
<keyword evidence="2" id="KW-1003">Cell membrane</keyword>
<evidence type="ECO:0000313" key="14">
    <source>
        <dbReference type="Proteomes" id="UP000678393"/>
    </source>
</evidence>
<organism evidence="13 14">
    <name type="scientific">Candidula unifasciata</name>
    <dbReference type="NCBI Taxonomy" id="100452"/>
    <lineage>
        <taxon>Eukaryota</taxon>
        <taxon>Metazoa</taxon>
        <taxon>Spiralia</taxon>
        <taxon>Lophotrochozoa</taxon>
        <taxon>Mollusca</taxon>
        <taxon>Gastropoda</taxon>
        <taxon>Heterobranchia</taxon>
        <taxon>Euthyneura</taxon>
        <taxon>Panpulmonata</taxon>
        <taxon>Eupulmonata</taxon>
        <taxon>Stylommatophora</taxon>
        <taxon>Helicina</taxon>
        <taxon>Helicoidea</taxon>
        <taxon>Geomitridae</taxon>
        <taxon>Candidula</taxon>
    </lineage>
</organism>
<dbReference type="InterPro" id="IPR017452">
    <property type="entry name" value="GPCR_Rhodpsn_7TM"/>
</dbReference>
<dbReference type="Proteomes" id="UP000678393">
    <property type="component" value="Unassembled WGS sequence"/>
</dbReference>
<keyword evidence="3 11" id="KW-0812">Transmembrane</keyword>
<keyword evidence="5" id="KW-0297">G-protein coupled receptor</keyword>
<dbReference type="Gene3D" id="1.20.1070.10">
    <property type="entry name" value="Rhodopsin 7-helix transmembrane proteins"/>
    <property type="match status" value="1"/>
</dbReference>
<keyword evidence="6 11" id="KW-0472">Membrane</keyword>
<accession>A0A8S4A7F8</accession>
<dbReference type="SUPFAM" id="SSF81321">
    <property type="entry name" value="Family A G protein-coupled receptor-like"/>
    <property type="match status" value="1"/>
</dbReference>
<comment type="caution">
    <text evidence="13">The sequence shown here is derived from an EMBL/GenBank/DDBJ whole genome shotgun (WGS) entry which is preliminary data.</text>
</comment>
<evidence type="ECO:0000256" key="8">
    <source>
        <dbReference type="ARBA" id="ARBA00023180"/>
    </source>
</evidence>
<keyword evidence="14" id="KW-1185">Reference proteome</keyword>
<feature type="transmembrane region" description="Helical" evidence="11">
    <location>
        <begin position="79"/>
        <end position="97"/>
    </location>
</feature>
<evidence type="ECO:0000256" key="1">
    <source>
        <dbReference type="ARBA" id="ARBA00004651"/>
    </source>
</evidence>
<evidence type="ECO:0000256" key="4">
    <source>
        <dbReference type="ARBA" id="ARBA00022989"/>
    </source>
</evidence>
<feature type="compositionally biased region" description="Basic and acidic residues" evidence="10">
    <location>
        <begin position="155"/>
        <end position="172"/>
    </location>
</feature>
<evidence type="ECO:0000256" key="10">
    <source>
        <dbReference type="SAM" id="MobiDB-lite"/>
    </source>
</evidence>
<sequence>ILLFCYIRMFIAIKKHSQRLRENSTMEEDFILSQQKKVAKTLFIVLATFIMMALPYHLYATYATIEKDKNHFPVYLNPLAYMFLYLSSMCNPIIYAFRSPAFREGYKEIMCQTPNYVISDESDQLARRSQGSSILSSFRRSSSRRYSNGKMMNCADDKDTLRNSRSSEEKQTKPKFHRQKSLMELLKSTRQSTGQSVVHRNGDIIIMKGGKIVSVRKEGEGSPFLDRFKALQEMSEHSTGLVAGLAGTGRAVFGLVCDGVSDENSSAAHIERNEFSQKDDSFLHQTQMEQSQEHVHKDTSRFTEHNIVDSHLDNKILQGEKYCNEQNINSSEMKYSEAKIASINETSNQLCNNVNLSLNNTKDLASFIMNTEKFCDSEFSSNRVNLPYLETSSLPDRTAASSNSSLHSGGLVIHVNDDDDILSVMPLTPHTREYLAKSDMQISQTGPVVAEGPGETFVFKAVQLSHSSDDVLRKPPAIQRLPSLEFLDPPVHLFRSHSHLNMHSSSARQIRRSKLPRKRERSQSPDVGLSSRLHIRSPFSSRSKVTHV</sequence>
<evidence type="ECO:0000256" key="2">
    <source>
        <dbReference type="ARBA" id="ARBA00022475"/>
    </source>
</evidence>
<evidence type="ECO:0000256" key="11">
    <source>
        <dbReference type="SAM" id="Phobius"/>
    </source>
</evidence>
<dbReference type="PANTHER" id="PTHR24246">
    <property type="entry name" value="OLFACTORY RECEPTOR AND ADENOSINE RECEPTOR"/>
    <property type="match status" value="1"/>
</dbReference>
<reference evidence="13" key="1">
    <citation type="submission" date="2021-04" db="EMBL/GenBank/DDBJ databases">
        <authorList>
            <consortium name="Molecular Ecology Group"/>
        </authorList>
    </citation>
    <scope>NUCLEOTIDE SEQUENCE</scope>
</reference>
<dbReference type="OrthoDB" id="10034726at2759"/>
<feature type="compositionally biased region" description="Low complexity" evidence="10">
    <location>
        <begin position="128"/>
        <end position="146"/>
    </location>
</feature>
<dbReference type="EMBL" id="CAJHNH020007778">
    <property type="protein sequence ID" value="CAG5134936.1"/>
    <property type="molecule type" value="Genomic_DNA"/>
</dbReference>
<dbReference type="GO" id="GO:0005886">
    <property type="term" value="C:plasma membrane"/>
    <property type="evidence" value="ECO:0007669"/>
    <property type="project" value="UniProtKB-SubCell"/>
</dbReference>
<dbReference type="Pfam" id="PF00001">
    <property type="entry name" value="7tm_1"/>
    <property type="match status" value="1"/>
</dbReference>
<keyword evidence="9" id="KW-0807">Transducer</keyword>
<feature type="region of interest" description="Disordered" evidence="10">
    <location>
        <begin position="498"/>
        <end position="548"/>
    </location>
</feature>
<keyword evidence="4 11" id="KW-1133">Transmembrane helix</keyword>
<evidence type="ECO:0000256" key="3">
    <source>
        <dbReference type="ARBA" id="ARBA00022692"/>
    </source>
</evidence>